<comment type="caution">
    <text evidence="4">The sequence shown here is derived from an EMBL/GenBank/DDBJ whole genome shotgun (WGS) entry which is preliminary data.</text>
</comment>
<name>A0ABQ1JMN0_9FLAO</name>
<evidence type="ECO:0000313" key="5">
    <source>
        <dbReference type="Proteomes" id="UP000615760"/>
    </source>
</evidence>
<dbReference type="InterPro" id="IPR002915">
    <property type="entry name" value="DeoC/FbaB/LacD_aldolase"/>
</dbReference>
<dbReference type="PIRSF" id="PIRSF001357">
    <property type="entry name" value="DeoC"/>
    <property type="match status" value="1"/>
</dbReference>
<sequence>MDLRQYIDATYLKTTEQSGLSEQENTAVVKTLVNEAIAESFKAVMIRPDMISLAKNMMSASGALVKVGTVIDFPEGTSTLEDKLKEAQQAINDGADELDFVINYTAFKQGDTAKVKAEVLACTELCLQNNKVVKWIIEVAALTEQEVVRITTLIKNVVLSNFDEKNYSDVFVKSSTGFYKTDDGRPNGATVYAIKLMLENSFPLPVKAAGGIRSYEDALQMIALGVKRLGTSSAKKIIDGEVNGDDY</sequence>
<protein>
    <recommendedName>
        <fullName evidence="3">Deoxyribose-phosphate aldolase</fullName>
        <ecNumber evidence="3">4.1.2.4</ecNumber>
    </recommendedName>
</protein>
<keyword evidence="5" id="KW-1185">Reference proteome</keyword>
<evidence type="ECO:0000256" key="1">
    <source>
        <dbReference type="ARBA" id="ARBA00022490"/>
    </source>
</evidence>
<evidence type="ECO:0000313" key="4">
    <source>
        <dbReference type="EMBL" id="GGB70054.1"/>
    </source>
</evidence>
<dbReference type="Pfam" id="PF01791">
    <property type="entry name" value="DeoC"/>
    <property type="match status" value="1"/>
</dbReference>
<dbReference type="PANTHER" id="PTHR10889:SF1">
    <property type="entry name" value="DEOXYRIBOSE-PHOSPHATE ALDOLASE"/>
    <property type="match status" value="1"/>
</dbReference>
<dbReference type="Proteomes" id="UP000615760">
    <property type="component" value="Unassembled WGS sequence"/>
</dbReference>
<proteinExistence type="predicted"/>
<organism evidence="4 5">
    <name type="scientific">Flavobacterium suaedae</name>
    <dbReference type="NCBI Taxonomy" id="1767027"/>
    <lineage>
        <taxon>Bacteria</taxon>
        <taxon>Pseudomonadati</taxon>
        <taxon>Bacteroidota</taxon>
        <taxon>Flavobacteriia</taxon>
        <taxon>Flavobacteriales</taxon>
        <taxon>Flavobacteriaceae</taxon>
        <taxon>Flavobacterium</taxon>
    </lineage>
</organism>
<accession>A0ABQ1JMN0</accession>
<dbReference type="SUPFAM" id="SSF51569">
    <property type="entry name" value="Aldolase"/>
    <property type="match status" value="1"/>
</dbReference>
<evidence type="ECO:0000256" key="2">
    <source>
        <dbReference type="ARBA" id="ARBA00023270"/>
    </source>
</evidence>
<dbReference type="Gene3D" id="3.20.20.70">
    <property type="entry name" value="Aldolase class I"/>
    <property type="match status" value="1"/>
</dbReference>
<keyword evidence="2" id="KW-0704">Schiff base</keyword>
<evidence type="ECO:0000256" key="3">
    <source>
        <dbReference type="NCBIfam" id="TIGR00126"/>
    </source>
</evidence>
<dbReference type="InterPro" id="IPR013785">
    <property type="entry name" value="Aldolase_TIM"/>
</dbReference>
<gene>
    <name evidence="4" type="primary">deoC</name>
    <name evidence="4" type="ORF">GCM10007424_07500</name>
</gene>
<dbReference type="RefSeq" id="WP_188619913.1">
    <property type="nucleotide sequence ID" value="NZ_BMJE01000002.1"/>
</dbReference>
<keyword evidence="1" id="KW-0963">Cytoplasm</keyword>
<reference evidence="5" key="1">
    <citation type="journal article" date="2019" name="Int. J. Syst. Evol. Microbiol.">
        <title>The Global Catalogue of Microorganisms (GCM) 10K type strain sequencing project: providing services to taxonomists for standard genome sequencing and annotation.</title>
        <authorList>
            <consortium name="The Broad Institute Genomics Platform"/>
            <consortium name="The Broad Institute Genome Sequencing Center for Infectious Disease"/>
            <person name="Wu L."/>
            <person name="Ma J."/>
        </authorList>
    </citation>
    <scope>NUCLEOTIDE SEQUENCE [LARGE SCALE GENOMIC DNA]</scope>
    <source>
        <strain evidence="5">CGMCC 1.15461</strain>
    </source>
</reference>
<dbReference type="InterPro" id="IPR011343">
    <property type="entry name" value="DeoC"/>
</dbReference>
<dbReference type="EMBL" id="BMJE01000002">
    <property type="protein sequence ID" value="GGB70054.1"/>
    <property type="molecule type" value="Genomic_DNA"/>
</dbReference>
<dbReference type="SMART" id="SM01133">
    <property type="entry name" value="DeoC"/>
    <property type="match status" value="1"/>
</dbReference>
<dbReference type="NCBIfam" id="TIGR00126">
    <property type="entry name" value="deoC"/>
    <property type="match status" value="1"/>
</dbReference>
<dbReference type="EC" id="4.1.2.4" evidence="3"/>
<dbReference type="PANTHER" id="PTHR10889">
    <property type="entry name" value="DEOXYRIBOSE-PHOSPHATE ALDOLASE"/>
    <property type="match status" value="1"/>
</dbReference>